<keyword evidence="2" id="KW-1185">Reference proteome</keyword>
<comment type="caution">
    <text evidence="1">The sequence shown here is derived from an EMBL/GenBank/DDBJ whole genome shotgun (WGS) entry which is preliminary data.</text>
</comment>
<dbReference type="RefSeq" id="WP_272094398.1">
    <property type="nucleotide sequence ID" value="NZ_JAQNDK010000001.1"/>
</dbReference>
<proteinExistence type="predicted"/>
<protein>
    <submittedName>
        <fullName evidence="1">Uncharacterized protein</fullName>
    </submittedName>
</protein>
<organism evidence="1 2">
    <name type="scientific">Sorangium atrum</name>
    <dbReference type="NCBI Taxonomy" id="2995308"/>
    <lineage>
        <taxon>Bacteria</taxon>
        <taxon>Pseudomonadati</taxon>
        <taxon>Myxococcota</taxon>
        <taxon>Polyangia</taxon>
        <taxon>Polyangiales</taxon>
        <taxon>Polyangiaceae</taxon>
        <taxon>Sorangium</taxon>
    </lineage>
</organism>
<evidence type="ECO:0000313" key="1">
    <source>
        <dbReference type="EMBL" id="MDC0677643.1"/>
    </source>
</evidence>
<name>A0ABT5BVB6_9BACT</name>
<reference evidence="1 2" key="1">
    <citation type="submission" date="2023-01" db="EMBL/GenBank/DDBJ databases">
        <title>Minimal conservation of predation-associated metabolite biosynthetic gene clusters underscores biosynthetic potential of Myxococcota including descriptions for ten novel species: Archangium lansinium sp. nov., Myxococcus landrumus sp. nov., Nannocystis bai.</title>
        <authorList>
            <person name="Ahearne A."/>
            <person name="Stevens C."/>
            <person name="Dowd S."/>
        </authorList>
    </citation>
    <scope>NUCLEOTIDE SEQUENCE [LARGE SCALE GENOMIC DNA]</scope>
    <source>
        <strain evidence="1 2">WIWO2</strain>
    </source>
</reference>
<dbReference type="EMBL" id="JAQNDK010000001">
    <property type="protein sequence ID" value="MDC0677643.1"/>
    <property type="molecule type" value="Genomic_DNA"/>
</dbReference>
<accession>A0ABT5BVB6</accession>
<gene>
    <name evidence="1" type="ORF">POL72_07795</name>
</gene>
<evidence type="ECO:0000313" key="2">
    <source>
        <dbReference type="Proteomes" id="UP001217485"/>
    </source>
</evidence>
<dbReference type="Proteomes" id="UP001217485">
    <property type="component" value="Unassembled WGS sequence"/>
</dbReference>
<sequence>MAELRFTTSSGPSGAPGATIALVVRGGSGQALGELNAVAERLQAETLRARGLGHLLEVVTPE</sequence>